<comment type="caution">
    <text evidence="2">The sequence shown here is derived from an EMBL/GenBank/DDBJ whole genome shotgun (WGS) entry which is preliminary data.</text>
</comment>
<sequence>MTTYTTMNLLTFQKQFATEEACHDQLFQLKWPNGFACEKCDHQECYVTNTRKLKLYECKDCRYQSTVTVGTIMEKTRTDLSKWFLAIYLVASDKRGVSAMKIAKEVEVTYKTAWLMLHKIRRAMKMRDANYKLAGIVEMDDALFGAPREGGKRGRGTKKTKVLIGLSLNRKGHPLFLKMEVVPNIKSQTLIGFAERHIQDGSVISSDAYHSYRKLEEQGYTHEYHVYNPKKNPDHLRWLHTVLSNAKALVGGAFHGLGSRHLQAYLDEFCYRFNRRRHEDQLFSRLLHHCVGTKTITHRELVRS</sequence>
<dbReference type="Proteomes" id="UP000278746">
    <property type="component" value="Unassembled WGS sequence"/>
</dbReference>
<dbReference type="AlphaFoldDB" id="A0A3M7TM52"/>
<keyword evidence="3" id="KW-1185">Reference proteome</keyword>
<evidence type="ECO:0000313" key="3">
    <source>
        <dbReference type="Proteomes" id="UP000278746"/>
    </source>
</evidence>
<feature type="domain" description="ISXO2-like transposase" evidence="1">
    <location>
        <begin position="132"/>
        <end position="274"/>
    </location>
</feature>
<dbReference type="Pfam" id="PF12762">
    <property type="entry name" value="DDE_Tnp_IS1595"/>
    <property type="match status" value="1"/>
</dbReference>
<gene>
    <name evidence="2" type="ORF">EBO34_15925</name>
</gene>
<dbReference type="SMART" id="SM01126">
    <property type="entry name" value="DDE_Tnp_IS1595"/>
    <property type="match status" value="1"/>
</dbReference>
<accession>A0A3M7TM52</accession>
<dbReference type="PANTHER" id="PTHR47163">
    <property type="entry name" value="DDE_TNP_IS1595 DOMAIN-CONTAINING PROTEIN"/>
    <property type="match status" value="1"/>
</dbReference>
<organism evidence="2 3">
    <name type="scientific">Alteribacter keqinensis</name>
    <dbReference type="NCBI Taxonomy" id="2483800"/>
    <lineage>
        <taxon>Bacteria</taxon>
        <taxon>Bacillati</taxon>
        <taxon>Bacillota</taxon>
        <taxon>Bacilli</taxon>
        <taxon>Bacillales</taxon>
        <taxon>Bacillaceae</taxon>
        <taxon>Alteribacter</taxon>
    </lineage>
</organism>
<dbReference type="Pfam" id="PF12760">
    <property type="entry name" value="Zn_ribbon_IS1595"/>
    <property type="match status" value="1"/>
</dbReference>
<dbReference type="InterPro" id="IPR053164">
    <property type="entry name" value="IS1016-like_transposase"/>
</dbReference>
<dbReference type="InterPro" id="IPR024445">
    <property type="entry name" value="Tnp_ISXO2-like"/>
</dbReference>
<reference evidence="2 3" key="1">
    <citation type="submission" date="2018-10" db="EMBL/GenBank/DDBJ databases">
        <title>Bacillus Keqinensis sp. nov., a moderately halophilic bacterium isolated from a saline-alkaline lake.</title>
        <authorList>
            <person name="Wang H."/>
        </authorList>
    </citation>
    <scope>NUCLEOTIDE SEQUENCE [LARGE SCALE GENOMIC DNA]</scope>
    <source>
        <strain evidence="2 3">KQ-3</strain>
    </source>
</reference>
<dbReference type="EMBL" id="RHIB01000003">
    <property type="protein sequence ID" value="RNA66703.1"/>
    <property type="molecule type" value="Genomic_DNA"/>
</dbReference>
<protein>
    <submittedName>
        <fullName evidence="2">IS1595 family transposase</fullName>
    </submittedName>
</protein>
<name>A0A3M7TM52_9BACI</name>
<proteinExistence type="predicted"/>
<dbReference type="PANTHER" id="PTHR47163:SF2">
    <property type="entry name" value="SI:DKEY-17M8.2"/>
    <property type="match status" value="1"/>
</dbReference>
<evidence type="ECO:0000259" key="1">
    <source>
        <dbReference type="SMART" id="SM01126"/>
    </source>
</evidence>
<dbReference type="InterPro" id="IPR024442">
    <property type="entry name" value="Transposase_Zn_ribbon"/>
</dbReference>
<dbReference type="RefSeq" id="WP_122900411.1">
    <property type="nucleotide sequence ID" value="NZ_RHIB01000003.1"/>
</dbReference>
<dbReference type="OrthoDB" id="9769409at2"/>
<dbReference type="NCBIfam" id="NF033547">
    <property type="entry name" value="transpos_IS1595"/>
    <property type="match status" value="1"/>
</dbReference>
<evidence type="ECO:0000313" key="2">
    <source>
        <dbReference type="EMBL" id="RNA66703.1"/>
    </source>
</evidence>